<reference evidence="2 3" key="1">
    <citation type="submission" date="2017-12" db="EMBL/GenBank/DDBJ databases">
        <title>Gene loss provides genomic basis for host adaptation in cereal stripe rust fungi.</title>
        <authorList>
            <person name="Xia C."/>
        </authorList>
    </citation>
    <scope>NUCLEOTIDE SEQUENCE [LARGE SCALE GENOMIC DNA]</scope>
    <source>
        <strain evidence="2 3">93TX-2</strain>
    </source>
</reference>
<dbReference type="InterPro" id="IPR052917">
    <property type="entry name" value="Stress-Dev_Protein"/>
</dbReference>
<evidence type="ECO:0000313" key="3">
    <source>
        <dbReference type="Proteomes" id="UP000238274"/>
    </source>
</evidence>
<feature type="domain" description="General stress protein FMN-binding split barrel" evidence="1">
    <location>
        <begin position="92"/>
        <end position="240"/>
    </location>
</feature>
<dbReference type="VEuPathDB" id="FungiDB:PSHT_03328"/>
<sequence>MNVTTSWCNTKTLRVFWIFPTSRLSSLDHLIDRRFPKKSPRLICRQYSMEADPYVHKASEDAPTQQKAQEGTSYFSAGAQRGFMQFIKTLLRFEKIVEHVKTAMLTTRHNGGALNSRAMMPASKKGLVFEFIANNHSEKFEDLQHDPSCNVSFYDPSNTDWVSVSGQAKIIEDHEEIKKIWSSSLSAWFGNLGDGKHTGNYDDPRVAAIQIKPTEIRYWNAKSNISQTMDIAKAKITGNAAAPGVLRVITTNELSQLREINGKNV</sequence>
<dbReference type="Proteomes" id="UP000238274">
    <property type="component" value="Unassembled WGS sequence"/>
</dbReference>
<dbReference type="PANTHER" id="PTHR34818:SF1">
    <property type="entry name" value="PROTEIN BLI-3"/>
    <property type="match status" value="1"/>
</dbReference>
<dbReference type="SUPFAM" id="SSF50475">
    <property type="entry name" value="FMN-binding split barrel"/>
    <property type="match status" value="1"/>
</dbReference>
<dbReference type="Pfam" id="PF16242">
    <property type="entry name" value="Pyrid_ox_like"/>
    <property type="match status" value="1"/>
</dbReference>
<reference evidence="3" key="2">
    <citation type="journal article" date="2018" name="BMC Genomics">
        <title>Genomic insights into host adaptation between the wheat stripe rust pathogen (Puccinia striiformis f. sp. tritici) and the barley stripe rust pathogen (Puccinia striiformis f. sp. hordei).</title>
        <authorList>
            <person name="Xia C."/>
            <person name="Wang M."/>
            <person name="Yin C."/>
            <person name="Cornejo O.E."/>
            <person name="Hulbert S.H."/>
            <person name="Chen X."/>
        </authorList>
    </citation>
    <scope>NUCLEOTIDE SEQUENCE [LARGE SCALE GENOMIC DNA]</scope>
    <source>
        <strain evidence="3">93TX-2</strain>
    </source>
</reference>
<reference evidence="3" key="3">
    <citation type="journal article" date="2018" name="Mol. Plant Microbe Interact.">
        <title>Genome sequence resources for the wheat stripe rust pathogen (Puccinia striiformis f. sp. tritici) and the barley stripe rust pathogen (Puccinia striiformis f. sp. hordei).</title>
        <authorList>
            <person name="Xia C."/>
            <person name="Wang M."/>
            <person name="Yin C."/>
            <person name="Cornejo O.E."/>
            <person name="Hulbert S.H."/>
            <person name="Chen X."/>
        </authorList>
    </citation>
    <scope>NUCLEOTIDE SEQUENCE [LARGE SCALE GENOMIC DNA]</scope>
    <source>
        <strain evidence="3">93TX-2</strain>
    </source>
</reference>
<dbReference type="InterPro" id="IPR012349">
    <property type="entry name" value="Split_barrel_FMN-bd"/>
</dbReference>
<dbReference type="PANTHER" id="PTHR34818">
    <property type="entry name" value="PROTEIN BLI-3"/>
    <property type="match status" value="1"/>
</dbReference>
<proteinExistence type="predicted"/>
<organism evidence="2 3">
    <name type="scientific">Puccinia striiformis</name>
    <dbReference type="NCBI Taxonomy" id="27350"/>
    <lineage>
        <taxon>Eukaryota</taxon>
        <taxon>Fungi</taxon>
        <taxon>Dikarya</taxon>
        <taxon>Basidiomycota</taxon>
        <taxon>Pucciniomycotina</taxon>
        <taxon>Pucciniomycetes</taxon>
        <taxon>Pucciniales</taxon>
        <taxon>Pucciniaceae</taxon>
        <taxon>Puccinia</taxon>
    </lineage>
</organism>
<comment type="caution">
    <text evidence="2">The sequence shown here is derived from an EMBL/GenBank/DDBJ whole genome shotgun (WGS) entry which is preliminary data.</text>
</comment>
<dbReference type="InterPro" id="IPR038725">
    <property type="entry name" value="YdaG_split_barrel_FMN-bd"/>
</dbReference>
<evidence type="ECO:0000313" key="2">
    <source>
        <dbReference type="EMBL" id="POW20628.1"/>
    </source>
</evidence>
<accession>A0A2S4WFY9</accession>
<evidence type="ECO:0000259" key="1">
    <source>
        <dbReference type="Pfam" id="PF16242"/>
    </source>
</evidence>
<dbReference type="AlphaFoldDB" id="A0A2S4WFY9"/>
<protein>
    <recommendedName>
        <fullName evidence="1">General stress protein FMN-binding split barrel domain-containing protein</fullName>
    </recommendedName>
</protein>
<keyword evidence="3" id="KW-1185">Reference proteome</keyword>
<dbReference type="VEuPathDB" id="FungiDB:PSTT_00462"/>
<name>A0A2S4WFY9_9BASI</name>
<dbReference type="OrthoDB" id="434253at2759"/>
<gene>
    <name evidence="2" type="ORF">PSHT_03328</name>
</gene>
<dbReference type="EMBL" id="PKSM01000031">
    <property type="protein sequence ID" value="POW20628.1"/>
    <property type="molecule type" value="Genomic_DNA"/>
</dbReference>
<dbReference type="Gene3D" id="2.30.110.10">
    <property type="entry name" value="Electron Transport, Fmn-binding Protein, Chain A"/>
    <property type="match status" value="1"/>
</dbReference>